<dbReference type="eggNOG" id="COG0697">
    <property type="taxonomic scope" value="Bacteria"/>
</dbReference>
<feature type="transmembrane region" description="Helical" evidence="5">
    <location>
        <begin position="146"/>
        <end position="167"/>
    </location>
</feature>
<feature type="transmembrane region" description="Helical" evidence="5">
    <location>
        <begin position="94"/>
        <end position="115"/>
    </location>
</feature>
<dbReference type="InterPro" id="IPR037185">
    <property type="entry name" value="EmrE-like"/>
</dbReference>
<keyword evidence="2 5" id="KW-0812">Transmembrane</keyword>
<dbReference type="AlphaFoldDB" id="G7US86"/>
<keyword evidence="8" id="KW-1185">Reference proteome</keyword>
<evidence type="ECO:0000313" key="8">
    <source>
        <dbReference type="Proteomes" id="UP000005870"/>
    </source>
</evidence>
<feature type="transmembrane region" description="Helical" evidence="5">
    <location>
        <begin position="41"/>
        <end position="59"/>
    </location>
</feature>
<gene>
    <name evidence="7" type="ordered locus">DSC_00510</name>
</gene>
<dbReference type="InterPro" id="IPR050638">
    <property type="entry name" value="AA-Vitamin_Transporters"/>
</dbReference>
<organism evidence="7 8">
    <name type="scientific">Pseudoxanthomonas spadix (strain BD-a59)</name>
    <dbReference type="NCBI Taxonomy" id="1045855"/>
    <lineage>
        <taxon>Bacteria</taxon>
        <taxon>Pseudomonadati</taxon>
        <taxon>Pseudomonadota</taxon>
        <taxon>Gammaproteobacteria</taxon>
        <taxon>Lysobacterales</taxon>
        <taxon>Lysobacteraceae</taxon>
        <taxon>Pseudoxanthomonas</taxon>
    </lineage>
</organism>
<evidence type="ECO:0000256" key="4">
    <source>
        <dbReference type="ARBA" id="ARBA00023136"/>
    </source>
</evidence>
<comment type="subcellular location">
    <subcellularLocation>
        <location evidence="1">Membrane</location>
        <topology evidence="1">Multi-pass membrane protein</topology>
    </subcellularLocation>
</comment>
<feature type="transmembrane region" description="Helical" evidence="5">
    <location>
        <begin position="246"/>
        <end position="265"/>
    </location>
</feature>
<dbReference type="RefSeq" id="WP_014162076.1">
    <property type="nucleotide sequence ID" value="NC_016147.2"/>
</dbReference>
<dbReference type="EMBL" id="CP003093">
    <property type="protein sequence ID" value="AER54755.1"/>
    <property type="molecule type" value="Genomic_DNA"/>
</dbReference>
<evidence type="ECO:0000256" key="3">
    <source>
        <dbReference type="ARBA" id="ARBA00022989"/>
    </source>
</evidence>
<accession>G7US86</accession>
<proteinExistence type="predicted"/>
<feature type="transmembrane region" description="Helical" evidence="5">
    <location>
        <begin position="66"/>
        <end position="88"/>
    </location>
</feature>
<dbReference type="PANTHER" id="PTHR32322:SF9">
    <property type="entry name" value="AMINO-ACID METABOLITE EFFLUX PUMP-RELATED"/>
    <property type="match status" value="1"/>
</dbReference>
<feature type="transmembrane region" description="Helical" evidence="5">
    <location>
        <begin position="12"/>
        <end position="35"/>
    </location>
</feature>
<dbReference type="Gene3D" id="1.10.3730.20">
    <property type="match status" value="1"/>
</dbReference>
<evidence type="ECO:0000256" key="2">
    <source>
        <dbReference type="ARBA" id="ARBA00022692"/>
    </source>
</evidence>
<dbReference type="Proteomes" id="UP000005870">
    <property type="component" value="Chromosome"/>
</dbReference>
<dbReference type="Pfam" id="PF00892">
    <property type="entry name" value="EamA"/>
    <property type="match status" value="2"/>
</dbReference>
<dbReference type="KEGG" id="psd:DSC_00510"/>
<feature type="transmembrane region" description="Helical" evidence="5">
    <location>
        <begin position="210"/>
        <end position="234"/>
    </location>
</feature>
<keyword evidence="4 5" id="KW-0472">Membrane</keyword>
<evidence type="ECO:0000313" key="7">
    <source>
        <dbReference type="EMBL" id="AER54755.1"/>
    </source>
</evidence>
<dbReference type="InterPro" id="IPR000620">
    <property type="entry name" value="EamA_dom"/>
</dbReference>
<feature type="domain" description="EamA" evidence="6">
    <location>
        <begin position="14"/>
        <end position="139"/>
    </location>
</feature>
<dbReference type="PANTHER" id="PTHR32322">
    <property type="entry name" value="INNER MEMBRANE TRANSPORTER"/>
    <property type="match status" value="1"/>
</dbReference>
<dbReference type="STRING" id="1045855.DSC_00510"/>
<protein>
    <submittedName>
        <fullName evidence="7">Drug/metabolite transporter, DME family</fullName>
    </submittedName>
</protein>
<dbReference type="GO" id="GO:0016020">
    <property type="term" value="C:membrane"/>
    <property type="evidence" value="ECO:0007669"/>
    <property type="project" value="UniProtKB-SubCell"/>
</dbReference>
<dbReference type="HOGENOM" id="CLU_033863_20_1_6"/>
<reference evidence="7 8" key="1">
    <citation type="journal article" date="2012" name="J. Bacteriol.">
        <title>Complete Genome Sequence of the BTEX-Degrading Bacterium Pseudoxanthomonas spadix BD-a59.</title>
        <authorList>
            <person name="Lee S.H."/>
            <person name="Jin H.M."/>
            <person name="Lee H.J."/>
            <person name="Kim J.M."/>
            <person name="Jeon C.O."/>
        </authorList>
    </citation>
    <scope>NUCLEOTIDE SEQUENCE [LARGE SCALE GENOMIC DNA]</scope>
    <source>
        <strain evidence="7 8">BD-a59</strain>
    </source>
</reference>
<keyword evidence="3 5" id="KW-1133">Transmembrane helix</keyword>
<feature type="transmembrane region" description="Helical" evidence="5">
    <location>
        <begin position="122"/>
        <end position="140"/>
    </location>
</feature>
<evidence type="ECO:0000256" key="1">
    <source>
        <dbReference type="ARBA" id="ARBA00004141"/>
    </source>
</evidence>
<name>G7US86_PSEUP</name>
<feature type="transmembrane region" description="Helical" evidence="5">
    <location>
        <begin position="271"/>
        <end position="295"/>
    </location>
</feature>
<evidence type="ECO:0000256" key="5">
    <source>
        <dbReference type="SAM" id="Phobius"/>
    </source>
</evidence>
<sequence>MTARAERGMAPGDLLLALVVIVAWGLNFVVIRVGLNGLPPMLLGALRFVLAAFPAVLLVRRPALPWRWLIAYGLTISLGQFVFLFQAMAHGMPAGLASLVLQSQALFTLFFAAAFLGEPLRAASLVGLAIAAAGLVLIGLDSGQATPLSAVLLTLGGGAMWGAGNIITRRFGGVDQLGLVVWGALVPPLPFLALSLWWEGPALIARSLRHLHWSAVGALFYLAFVATLLGYGLWSRLLSRYPAGKVAPFSLLVPVVGLSSAALLLDERLGRLQWIGGALVMAGLAVNVFGARWLARRATPAG</sequence>
<feature type="transmembrane region" description="Helical" evidence="5">
    <location>
        <begin position="179"/>
        <end position="198"/>
    </location>
</feature>
<evidence type="ECO:0000259" key="6">
    <source>
        <dbReference type="Pfam" id="PF00892"/>
    </source>
</evidence>
<dbReference type="SUPFAM" id="SSF103481">
    <property type="entry name" value="Multidrug resistance efflux transporter EmrE"/>
    <property type="match status" value="2"/>
</dbReference>
<feature type="domain" description="EamA" evidence="6">
    <location>
        <begin position="149"/>
        <end position="288"/>
    </location>
</feature>